<reference evidence="1 2" key="1">
    <citation type="submission" date="2013-08" db="EMBL/GenBank/DDBJ databases">
        <authorList>
            <person name="Huang J."/>
            <person name="Wang G."/>
        </authorList>
    </citation>
    <scope>NUCLEOTIDE SEQUENCE [LARGE SCALE GENOMIC DNA]</scope>
    <source>
        <strain evidence="1 2">BH030004</strain>
    </source>
</reference>
<dbReference type="RefSeq" id="WP_051255130.1">
    <property type="nucleotide sequence ID" value="NZ_AULJ01000054.1"/>
</dbReference>
<accession>A0A0A5FTN8</accession>
<dbReference type="EMBL" id="AVPF01000125">
    <property type="protein sequence ID" value="KGX83279.1"/>
    <property type="molecule type" value="Genomic_DNA"/>
</dbReference>
<dbReference type="AlphaFoldDB" id="A0A0A5FTN8"/>
<keyword evidence="2" id="KW-1185">Reference proteome</keyword>
<sequence length="71" mass="8152">MSSLQRICKCCGSLTPVTPFMFCDECLEERETVRHYLREHPNASPLEIAQHTHVQIEKVTNLVQQGSLVLR</sequence>
<evidence type="ECO:0008006" key="3">
    <source>
        <dbReference type="Google" id="ProtNLM"/>
    </source>
</evidence>
<organism evidence="1 2">
    <name type="scientific">Pontibacillus marinus BH030004 = DSM 16465</name>
    <dbReference type="NCBI Taxonomy" id="1385511"/>
    <lineage>
        <taxon>Bacteria</taxon>
        <taxon>Bacillati</taxon>
        <taxon>Bacillota</taxon>
        <taxon>Bacilli</taxon>
        <taxon>Bacillales</taxon>
        <taxon>Bacillaceae</taxon>
        <taxon>Pontibacillus</taxon>
    </lineage>
</organism>
<evidence type="ECO:0000313" key="1">
    <source>
        <dbReference type="EMBL" id="KGX83279.1"/>
    </source>
</evidence>
<name>A0A0A5FTN8_9BACI</name>
<dbReference type="OrthoDB" id="2721147at2"/>
<evidence type="ECO:0000313" key="2">
    <source>
        <dbReference type="Proteomes" id="UP000030403"/>
    </source>
</evidence>
<proteinExistence type="predicted"/>
<dbReference type="Proteomes" id="UP000030403">
    <property type="component" value="Unassembled WGS sequence"/>
</dbReference>
<comment type="caution">
    <text evidence="1">The sequence shown here is derived from an EMBL/GenBank/DDBJ whole genome shotgun (WGS) entry which is preliminary data.</text>
</comment>
<protein>
    <recommendedName>
        <fullName evidence="3">Flagellar protein</fullName>
    </recommendedName>
</protein>
<gene>
    <name evidence="1" type="ORF">N783_05070</name>
</gene>